<dbReference type="GO" id="GO:0005576">
    <property type="term" value="C:extracellular region"/>
    <property type="evidence" value="ECO:0007669"/>
    <property type="project" value="TreeGrafter"/>
</dbReference>
<evidence type="ECO:0000256" key="4">
    <source>
        <dbReference type="SAM" id="SignalP"/>
    </source>
</evidence>
<evidence type="ECO:0000256" key="1">
    <source>
        <dbReference type="ARBA" id="ARBA00004010"/>
    </source>
</evidence>
<evidence type="ECO:0000259" key="6">
    <source>
        <dbReference type="Pfam" id="PF10342"/>
    </source>
</evidence>
<dbReference type="OrthoDB" id="2432613at2759"/>
<keyword evidence="3 4" id="KW-0732">Signal</keyword>
<dbReference type="InterPro" id="IPR008659">
    <property type="entry name" value="Kre9/Knh1_C"/>
</dbReference>
<gene>
    <name evidence="7" type="primary">KNH1_3</name>
    <name evidence="7" type="ORF">GRS66_006652</name>
</gene>
<dbReference type="EMBL" id="CP049001">
    <property type="protein sequence ID" value="QID84160.1"/>
    <property type="molecule type" value="Genomic_DNA"/>
</dbReference>
<comment type="function">
    <text evidence="1">Involved in cell wall beta(1-&gt;6) glucan synthesis.</text>
</comment>
<sequence>MLIVSFLALFCSLVSQTVYCDVAIVAPGPNSVYDLSGSGQATVNVKWMHTDTTPQEKDFIKYTFTLCSGTNALIEAMATLQTLTAAELASDEYSAVIENTVGTDGVYFIQVFSQTAIGYTIHYTNRFRLKGMKGSKMANPSMVTIAPVPQTRITTGDLGATIDSKSFTVPYNLQTGVVKYAPMQLQPATKVTAKTWKRKYATSEVTYYYTLRNSIDQHTTVTPGWSYVLTADSNYATPAPMPADNGGWYNPRKRLSLTARKVNGLRKRL</sequence>
<name>A0A6C1E5E8_SACPS</name>
<proteinExistence type="inferred from homology"/>
<dbReference type="PANTHER" id="PTHR28154">
    <property type="entry name" value="CELL WALL SYNTHESIS PROTEIN KNH1-RELATED"/>
    <property type="match status" value="1"/>
</dbReference>
<dbReference type="InterPro" id="IPR045328">
    <property type="entry name" value="Kre9/Knh1"/>
</dbReference>
<feature type="signal peptide" evidence="4">
    <location>
        <begin position="1"/>
        <end position="16"/>
    </location>
</feature>
<keyword evidence="8" id="KW-1185">Reference proteome</keyword>
<dbReference type="InterPro" id="IPR018466">
    <property type="entry name" value="Kre9/Knh1-like_N"/>
</dbReference>
<dbReference type="GO" id="GO:0042546">
    <property type="term" value="P:cell wall biogenesis"/>
    <property type="evidence" value="ECO:0007669"/>
    <property type="project" value="InterPro"/>
</dbReference>
<feature type="domain" description="Yeast cell wall synthesis Kre9/Knh1 C-terminal" evidence="5">
    <location>
        <begin position="163"/>
        <end position="263"/>
    </location>
</feature>
<dbReference type="GO" id="GO:0006078">
    <property type="term" value="P:(1-&gt;6)-beta-D-glucan biosynthetic process"/>
    <property type="evidence" value="ECO:0007669"/>
    <property type="project" value="InterPro"/>
</dbReference>
<dbReference type="PANTHER" id="PTHR28154:SF1">
    <property type="entry name" value="CELL WALL SYNTHESIS PROTEIN KNH1-RELATED"/>
    <property type="match status" value="1"/>
</dbReference>
<accession>A0A6C1E5E8</accession>
<organism evidence="7 8">
    <name type="scientific">Saccharomyces pastorianus</name>
    <name type="common">Lager yeast</name>
    <name type="synonym">Saccharomyces cerevisiae x Saccharomyces eubayanus</name>
    <dbReference type="NCBI Taxonomy" id="27292"/>
    <lineage>
        <taxon>Eukaryota</taxon>
        <taxon>Fungi</taxon>
        <taxon>Dikarya</taxon>
        <taxon>Ascomycota</taxon>
        <taxon>Saccharomycotina</taxon>
        <taxon>Saccharomycetes</taxon>
        <taxon>Saccharomycetales</taxon>
        <taxon>Saccharomycetaceae</taxon>
        <taxon>Saccharomyces</taxon>
    </lineage>
</organism>
<dbReference type="Pfam" id="PF05390">
    <property type="entry name" value="Kre9_KNH1_C"/>
    <property type="match status" value="1"/>
</dbReference>
<protein>
    <submittedName>
        <fullName evidence="7">Cell wall synthesis protein knh1</fullName>
    </submittedName>
</protein>
<reference evidence="7 8" key="1">
    <citation type="journal article" date="2019" name="BMC Genomics">
        <title>Chromosome level assembly and comparative genome analysis confirm lager-brewing yeasts originated from a single hybridization.</title>
        <authorList>
            <person name="Salazar A.N."/>
            <person name="Gorter de Vries A.R."/>
            <person name="van den Broek M."/>
            <person name="Brouwers N."/>
            <person name="de la Torre Cortes P."/>
            <person name="Kuijpers N.G.A."/>
            <person name="Daran J.G."/>
            <person name="Abeel T."/>
        </authorList>
    </citation>
    <scope>NUCLEOTIDE SEQUENCE [LARGE SCALE GENOMIC DNA]</scope>
    <source>
        <strain evidence="7 8">CBS 1483</strain>
    </source>
</reference>
<evidence type="ECO:0000256" key="2">
    <source>
        <dbReference type="ARBA" id="ARBA00006816"/>
    </source>
</evidence>
<evidence type="ECO:0000313" key="8">
    <source>
        <dbReference type="Proteomes" id="UP000501346"/>
    </source>
</evidence>
<evidence type="ECO:0000256" key="3">
    <source>
        <dbReference type="ARBA" id="ARBA00022729"/>
    </source>
</evidence>
<comment type="similarity">
    <text evidence="2">Belongs to the KRE9/KNH1 family.</text>
</comment>
<feature type="domain" description="Yeast cell wall synthesis Kre9/Knh1-like N-terminal" evidence="6">
    <location>
        <begin position="30"/>
        <end position="128"/>
    </location>
</feature>
<evidence type="ECO:0000313" key="7">
    <source>
        <dbReference type="EMBL" id="QID84160.1"/>
    </source>
</evidence>
<evidence type="ECO:0000259" key="5">
    <source>
        <dbReference type="Pfam" id="PF05390"/>
    </source>
</evidence>
<dbReference type="Pfam" id="PF10342">
    <property type="entry name" value="Kre9_KNH"/>
    <property type="match status" value="1"/>
</dbReference>
<feature type="chain" id="PRO_5025505516" evidence="4">
    <location>
        <begin position="17"/>
        <end position="269"/>
    </location>
</feature>
<dbReference type="AlphaFoldDB" id="A0A6C1E5E8"/>
<dbReference type="GO" id="GO:0031505">
    <property type="term" value="P:fungal-type cell wall organization"/>
    <property type="evidence" value="ECO:0007669"/>
    <property type="project" value="TreeGrafter"/>
</dbReference>
<dbReference type="Proteomes" id="UP000501346">
    <property type="component" value="Chromosome SeIV-SeII"/>
</dbReference>